<reference evidence="6 7" key="1">
    <citation type="submission" date="2020-05" db="EMBL/GenBank/DDBJ databases">
        <title>Genome Sequencing of Type Strains.</title>
        <authorList>
            <person name="Lemaire J.F."/>
            <person name="Inderbitzin P."/>
            <person name="Gregorio O.A."/>
            <person name="Collins S.B."/>
            <person name="Wespe N."/>
            <person name="Knight-Connoni V."/>
        </authorList>
    </citation>
    <scope>NUCLEOTIDE SEQUENCE [LARGE SCALE GENOMIC DNA]</scope>
    <source>
        <strain evidence="6 7">ATCC 19096</strain>
    </source>
</reference>
<evidence type="ECO:0000256" key="2">
    <source>
        <dbReference type="ARBA" id="ARBA00023125"/>
    </source>
</evidence>
<reference evidence="5 8" key="2">
    <citation type="submission" date="2020-07" db="EMBL/GenBank/DDBJ databases">
        <title>Above-ground endophytic microbial communities from plants in different locations in the United States.</title>
        <authorList>
            <person name="Frank C."/>
        </authorList>
    </citation>
    <scope>NUCLEOTIDE SEQUENCE [LARGE SCALE GENOMIC DNA]</scope>
    <source>
        <strain evidence="5 8">WPL5_2</strain>
    </source>
</reference>
<dbReference type="SUPFAM" id="SSF46785">
    <property type="entry name" value="Winged helix' DNA-binding domain"/>
    <property type="match status" value="1"/>
</dbReference>
<dbReference type="GO" id="GO:0006950">
    <property type="term" value="P:response to stress"/>
    <property type="evidence" value="ECO:0007669"/>
    <property type="project" value="TreeGrafter"/>
</dbReference>
<keyword evidence="7" id="KW-1185">Reference proteome</keyword>
<evidence type="ECO:0000313" key="5">
    <source>
        <dbReference type="EMBL" id="MBA8991148.1"/>
    </source>
</evidence>
<dbReference type="Pfam" id="PF12802">
    <property type="entry name" value="MarR_2"/>
    <property type="match status" value="1"/>
</dbReference>
<dbReference type="Gene3D" id="1.10.10.10">
    <property type="entry name" value="Winged helix-like DNA-binding domain superfamily/Winged helix DNA-binding domain"/>
    <property type="match status" value="1"/>
</dbReference>
<proteinExistence type="predicted"/>
<dbReference type="PROSITE" id="PS01117">
    <property type="entry name" value="HTH_MARR_1"/>
    <property type="match status" value="1"/>
</dbReference>
<dbReference type="EMBL" id="JABMCE010000085">
    <property type="protein sequence ID" value="NUU15262.1"/>
    <property type="molecule type" value="Genomic_DNA"/>
</dbReference>
<name>A0AAW3T947_9MICO</name>
<comment type="caution">
    <text evidence="5">The sequence shown here is derived from an EMBL/GenBank/DDBJ whole genome shotgun (WGS) entry which is preliminary data.</text>
</comment>
<evidence type="ECO:0000256" key="3">
    <source>
        <dbReference type="ARBA" id="ARBA00023163"/>
    </source>
</evidence>
<dbReference type="Proteomes" id="UP000590225">
    <property type="component" value="Unassembled WGS sequence"/>
</dbReference>
<dbReference type="GO" id="GO:0003700">
    <property type="term" value="F:DNA-binding transcription factor activity"/>
    <property type="evidence" value="ECO:0007669"/>
    <property type="project" value="InterPro"/>
</dbReference>
<organism evidence="5 8">
    <name type="scientific">Curtobacterium pusillum</name>
    <dbReference type="NCBI Taxonomy" id="69373"/>
    <lineage>
        <taxon>Bacteria</taxon>
        <taxon>Bacillati</taxon>
        <taxon>Actinomycetota</taxon>
        <taxon>Actinomycetes</taxon>
        <taxon>Micrococcales</taxon>
        <taxon>Microbacteriaceae</taxon>
        <taxon>Curtobacterium</taxon>
    </lineage>
</organism>
<keyword evidence="2 5" id="KW-0238">DNA-binding</keyword>
<dbReference type="InterPro" id="IPR000835">
    <property type="entry name" value="HTH_MarR-typ"/>
</dbReference>
<keyword evidence="1" id="KW-0805">Transcription regulation</keyword>
<evidence type="ECO:0000256" key="1">
    <source>
        <dbReference type="ARBA" id="ARBA00023015"/>
    </source>
</evidence>
<dbReference type="Proteomes" id="UP000573001">
    <property type="component" value="Unassembled WGS sequence"/>
</dbReference>
<dbReference type="PANTHER" id="PTHR33164:SF89">
    <property type="entry name" value="MARR FAMILY REGULATORY PROTEIN"/>
    <property type="match status" value="1"/>
</dbReference>
<dbReference type="EMBL" id="JACGXP010000003">
    <property type="protein sequence ID" value="MBA8991148.1"/>
    <property type="molecule type" value="Genomic_DNA"/>
</dbReference>
<dbReference type="RefSeq" id="WP_175352707.1">
    <property type="nucleotide sequence ID" value="NZ_BAAAWQ010000001.1"/>
</dbReference>
<dbReference type="PROSITE" id="PS50995">
    <property type="entry name" value="HTH_MARR_2"/>
    <property type="match status" value="1"/>
</dbReference>
<dbReference type="InterPro" id="IPR039422">
    <property type="entry name" value="MarR/SlyA-like"/>
</dbReference>
<evidence type="ECO:0000313" key="6">
    <source>
        <dbReference type="EMBL" id="NUU15262.1"/>
    </source>
</evidence>
<dbReference type="AlphaFoldDB" id="A0AAW3T947"/>
<keyword evidence="3" id="KW-0804">Transcription</keyword>
<sequence>MATTDDDAGIDYADLAEIVLTVAREIRLRETDLGDTISLTPSNTQVMRYIDTHPGATPSETAEATGLLRSNLSTAIRELEQIGFIEKRRDEHDGRGVRLHSTPTAVANLARVRERWAEDAARVLGKPTGVPQATKLLRRLGEGLADERRRSGARWKRNQM</sequence>
<dbReference type="InterPro" id="IPR011991">
    <property type="entry name" value="ArsR-like_HTH"/>
</dbReference>
<evidence type="ECO:0000313" key="8">
    <source>
        <dbReference type="Proteomes" id="UP000590225"/>
    </source>
</evidence>
<gene>
    <name evidence="5" type="ORF">FHW23_002413</name>
    <name evidence="6" type="ORF">HP507_15625</name>
</gene>
<dbReference type="GO" id="GO:0003677">
    <property type="term" value="F:DNA binding"/>
    <property type="evidence" value="ECO:0007669"/>
    <property type="project" value="UniProtKB-KW"/>
</dbReference>
<feature type="domain" description="HTH marR-type" evidence="4">
    <location>
        <begin position="12"/>
        <end position="142"/>
    </location>
</feature>
<protein>
    <submittedName>
        <fullName evidence="5">DNA-binding MarR family transcriptional regulator</fullName>
    </submittedName>
    <submittedName>
        <fullName evidence="6">Winged helix-turn-helix transcriptional regulator</fullName>
    </submittedName>
</protein>
<dbReference type="InterPro" id="IPR023187">
    <property type="entry name" value="Tscrpt_reg_MarR-type_CS"/>
</dbReference>
<accession>A0AAW3T947</accession>
<dbReference type="InterPro" id="IPR036388">
    <property type="entry name" value="WH-like_DNA-bd_sf"/>
</dbReference>
<dbReference type="PANTHER" id="PTHR33164">
    <property type="entry name" value="TRANSCRIPTIONAL REGULATOR, MARR FAMILY"/>
    <property type="match status" value="1"/>
</dbReference>
<dbReference type="SMART" id="SM00347">
    <property type="entry name" value="HTH_MARR"/>
    <property type="match status" value="1"/>
</dbReference>
<dbReference type="CDD" id="cd00090">
    <property type="entry name" value="HTH_ARSR"/>
    <property type="match status" value="1"/>
</dbReference>
<dbReference type="InterPro" id="IPR036390">
    <property type="entry name" value="WH_DNA-bd_sf"/>
</dbReference>
<evidence type="ECO:0000313" key="7">
    <source>
        <dbReference type="Proteomes" id="UP000573001"/>
    </source>
</evidence>
<evidence type="ECO:0000259" key="4">
    <source>
        <dbReference type="PROSITE" id="PS50995"/>
    </source>
</evidence>